<dbReference type="SMART" id="SM00345">
    <property type="entry name" value="HTH_GNTR"/>
    <property type="match status" value="1"/>
</dbReference>
<keyword evidence="1" id="KW-0805">Transcription regulation</keyword>
<dbReference type="CDD" id="cd07377">
    <property type="entry name" value="WHTH_GntR"/>
    <property type="match status" value="1"/>
</dbReference>
<dbReference type="Proteomes" id="UP001191082">
    <property type="component" value="Unassembled WGS sequence"/>
</dbReference>
<dbReference type="RefSeq" id="WP_138864329.1">
    <property type="nucleotide sequence ID" value="NZ_VCPC01000003.1"/>
</dbReference>
<dbReference type="Gene3D" id="3.40.1410.10">
    <property type="entry name" value="Chorismate lyase-like"/>
    <property type="match status" value="1"/>
</dbReference>
<dbReference type="InterPro" id="IPR036390">
    <property type="entry name" value="WH_DNA-bd_sf"/>
</dbReference>
<dbReference type="InterPro" id="IPR036388">
    <property type="entry name" value="WH-like_DNA-bd_sf"/>
</dbReference>
<dbReference type="SUPFAM" id="SSF64288">
    <property type="entry name" value="Chorismate lyase-like"/>
    <property type="match status" value="1"/>
</dbReference>
<dbReference type="InterPro" id="IPR000524">
    <property type="entry name" value="Tscrpt_reg_HTH_GntR"/>
</dbReference>
<dbReference type="EMBL" id="VCPC01000003">
    <property type="protein sequence ID" value="TMV11263.1"/>
    <property type="molecule type" value="Genomic_DNA"/>
</dbReference>
<name>A0ABY2X7E8_9RHOB</name>
<dbReference type="PROSITE" id="PS50949">
    <property type="entry name" value="HTH_GNTR"/>
    <property type="match status" value="1"/>
</dbReference>
<dbReference type="InterPro" id="IPR011663">
    <property type="entry name" value="UTRA"/>
</dbReference>
<evidence type="ECO:0000259" key="4">
    <source>
        <dbReference type="PROSITE" id="PS50949"/>
    </source>
</evidence>
<dbReference type="SMART" id="SM00866">
    <property type="entry name" value="UTRA"/>
    <property type="match status" value="1"/>
</dbReference>
<accession>A0ABY2X7E8</accession>
<keyword evidence="6" id="KW-1185">Reference proteome</keyword>
<organism evidence="5 6">
    <name type="scientific">Arenibacterium halophilum</name>
    <dbReference type="NCBI Taxonomy" id="2583821"/>
    <lineage>
        <taxon>Bacteria</taxon>
        <taxon>Pseudomonadati</taxon>
        <taxon>Pseudomonadota</taxon>
        <taxon>Alphaproteobacteria</taxon>
        <taxon>Rhodobacterales</taxon>
        <taxon>Paracoccaceae</taxon>
        <taxon>Arenibacterium</taxon>
    </lineage>
</organism>
<dbReference type="SUPFAM" id="SSF46785">
    <property type="entry name" value="Winged helix' DNA-binding domain"/>
    <property type="match status" value="1"/>
</dbReference>
<keyword evidence="3" id="KW-0804">Transcription</keyword>
<evidence type="ECO:0000256" key="1">
    <source>
        <dbReference type="ARBA" id="ARBA00023015"/>
    </source>
</evidence>
<comment type="caution">
    <text evidence="5">The sequence shown here is derived from an EMBL/GenBank/DDBJ whole genome shotgun (WGS) entry which is preliminary data.</text>
</comment>
<reference evidence="5 6" key="1">
    <citation type="submission" date="2019-05" db="EMBL/GenBank/DDBJ databases">
        <title>Marivita sp. nov. isolated from sea sediment.</title>
        <authorList>
            <person name="Kim W."/>
        </authorList>
    </citation>
    <scope>NUCLEOTIDE SEQUENCE [LARGE SCALE GENOMIC DNA]</scope>
    <source>
        <strain evidence="5 6">CAU 1492</strain>
    </source>
</reference>
<gene>
    <name evidence="5" type="ORF">FGK64_13265</name>
</gene>
<evidence type="ECO:0000313" key="5">
    <source>
        <dbReference type="EMBL" id="TMV11263.1"/>
    </source>
</evidence>
<evidence type="ECO:0000256" key="3">
    <source>
        <dbReference type="ARBA" id="ARBA00023163"/>
    </source>
</evidence>
<dbReference type="Gene3D" id="1.10.10.10">
    <property type="entry name" value="Winged helix-like DNA-binding domain superfamily/Winged helix DNA-binding domain"/>
    <property type="match status" value="1"/>
</dbReference>
<sequence length="236" mass="26516">MADQPEKRGVTFREIKSDLLERIAAGEWAADGIVPGEVELAAEYGCARATVNRALRDLAEDGVVERKRRAGTRILAQPVRKARFDIPISRTEIEATGARYRYALVDRAIVEAPGWLRARLALDRGARVLHLTCMHYGDGAPFQFEDRWINLSALPKAESQNFEAQGPNEWLVETVPYSDAEIAFSAIGASPDVAEHLSCDPNTPLFRIERTTWWQDVAITHVALMFRPGHRMTTRY</sequence>
<protein>
    <submittedName>
        <fullName evidence="5">UTRA domain-containing protein</fullName>
    </submittedName>
</protein>
<dbReference type="InterPro" id="IPR050679">
    <property type="entry name" value="Bact_HTH_transcr_reg"/>
</dbReference>
<dbReference type="PANTHER" id="PTHR44846:SF16">
    <property type="entry name" value="TRANSCRIPTIONAL REGULATOR PHNF-RELATED"/>
    <property type="match status" value="1"/>
</dbReference>
<dbReference type="Pfam" id="PF07702">
    <property type="entry name" value="UTRA"/>
    <property type="match status" value="1"/>
</dbReference>
<dbReference type="Pfam" id="PF00392">
    <property type="entry name" value="GntR"/>
    <property type="match status" value="1"/>
</dbReference>
<proteinExistence type="predicted"/>
<keyword evidence="2" id="KW-0238">DNA-binding</keyword>
<evidence type="ECO:0000256" key="2">
    <source>
        <dbReference type="ARBA" id="ARBA00023125"/>
    </source>
</evidence>
<dbReference type="InterPro" id="IPR028978">
    <property type="entry name" value="Chorismate_lyase_/UTRA_dom_sf"/>
</dbReference>
<dbReference type="PRINTS" id="PR00035">
    <property type="entry name" value="HTHGNTR"/>
</dbReference>
<feature type="domain" description="HTH gntR-type" evidence="4">
    <location>
        <begin position="9"/>
        <end position="77"/>
    </location>
</feature>
<dbReference type="PANTHER" id="PTHR44846">
    <property type="entry name" value="MANNOSYL-D-GLYCERATE TRANSPORT/METABOLISM SYSTEM REPRESSOR MNGR-RELATED"/>
    <property type="match status" value="1"/>
</dbReference>
<evidence type="ECO:0000313" key="6">
    <source>
        <dbReference type="Proteomes" id="UP001191082"/>
    </source>
</evidence>